<evidence type="ECO:0000313" key="15">
    <source>
        <dbReference type="Proteomes" id="UP000800092"/>
    </source>
</evidence>
<dbReference type="InterPro" id="IPR013083">
    <property type="entry name" value="Znf_RING/FYVE/PHD"/>
</dbReference>
<keyword evidence="5" id="KW-0378">Hydrolase</keyword>
<evidence type="ECO:0000256" key="3">
    <source>
        <dbReference type="ARBA" id="ARBA00022741"/>
    </source>
</evidence>
<dbReference type="PROSITE" id="PS00518">
    <property type="entry name" value="ZF_RING_1"/>
    <property type="match status" value="1"/>
</dbReference>
<dbReference type="InterPro" id="IPR000330">
    <property type="entry name" value="SNF2_N"/>
</dbReference>
<dbReference type="SMART" id="SM00487">
    <property type="entry name" value="DEXDc"/>
    <property type="match status" value="1"/>
</dbReference>
<keyword evidence="2" id="KW-0479">Metal-binding</keyword>
<accession>A0A6A6HPZ1</accession>
<evidence type="ECO:0000256" key="10">
    <source>
        <dbReference type="SAM" id="MobiDB-lite"/>
    </source>
</evidence>
<dbReference type="SUPFAM" id="SSF52540">
    <property type="entry name" value="P-loop containing nucleoside triphosphate hydrolases"/>
    <property type="match status" value="2"/>
</dbReference>
<evidence type="ECO:0000256" key="7">
    <source>
        <dbReference type="ARBA" id="ARBA00022833"/>
    </source>
</evidence>
<dbReference type="PROSITE" id="PS51194">
    <property type="entry name" value="HELICASE_CTER"/>
    <property type="match status" value="1"/>
</dbReference>
<evidence type="ECO:0000259" key="11">
    <source>
        <dbReference type="PROSITE" id="PS50089"/>
    </source>
</evidence>
<dbReference type="InterPro" id="IPR014001">
    <property type="entry name" value="Helicase_ATP-bd"/>
</dbReference>
<dbReference type="GO" id="GO:0008094">
    <property type="term" value="F:ATP-dependent activity, acting on DNA"/>
    <property type="evidence" value="ECO:0007669"/>
    <property type="project" value="TreeGrafter"/>
</dbReference>
<keyword evidence="15" id="KW-1185">Reference proteome</keyword>
<dbReference type="Gene3D" id="3.30.40.10">
    <property type="entry name" value="Zinc/RING finger domain, C3HC4 (zinc finger)"/>
    <property type="match status" value="1"/>
</dbReference>
<evidence type="ECO:0000256" key="1">
    <source>
        <dbReference type="ARBA" id="ARBA00007025"/>
    </source>
</evidence>
<dbReference type="GO" id="GO:0005524">
    <property type="term" value="F:ATP binding"/>
    <property type="evidence" value="ECO:0007669"/>
    <property type="project" value="UniProtKB-KW"/>
</dbReference>
<feature type="domain" description="Helicase ATP-binding" evidence="12">
    <location>
        <begin position="179"/>
        <end position="373"/>
    </location>
</feature>
<dbReference type="CDD" id="cd18793">
    <property type="entry name" value="SF2_C_SNF"/>
    <property type="match status" value="1"/>
</dbReference>
<feature type="region of interest" description="Disordered" evidence="10">
    <location>
        <begin position="920"/>
        <end position="954"/>
    </location>
</feature>
<evidence type="ECO:0008006" key="16">
    <source>
        <dbReference type="Google" id="ProtNLM"/>
    </source>
</evidence>
<feature type="compositionally biased region" description="Basic and acidic residues" evidence="10">
    <location>
        <begin position="942"/>
        <end position="954"/>
    </location>
</feature>
<evidence type="ECO:0000256" key="9">
    <source>
        <dbReference type="PROSITE-ProRule" id="PRU00175"/>
    </source>
</evidence>
<evidence type="ECO:0000259" key="13">
    <source>
        <dbReference type="PROSITE" id="PS51194"/>
    </source>
</evidence>
<feature type="compositionally biased region" description="Basic residues" evidence="10">
    <location>
        <begin position="35"/>
        <end position="55"/>
    </location>
</feature>
<reference evidence="14" key="1">
    <citation type="journal article" date="2020" name="Stud. Mycol.">
        <title>101 Dothideomycetes genomes: a test case for predicting lifestyles and emergence of pathogens.</title>
        <authorList>
            <person name="Haridas S."/>
            <person name="Albert R."/>
            <person name="Binder M."/>
            <person name="Bloem J."/>
            <person name="Labutti K."/>
            <person name="Salamov A."/>
            <person name="Andreopoulos B."/>
            <person name="Baker S."/>
            <person name="Barry K."/>
            <person name="Bills G."/>
            <person name="Bluhm B."/>
            <person name="Cannon C."/>
            <person name="Castanera R."/>
            <person name="Culley D."/>
            <person name="Daum C."/>
            <person name="Ezra D."/>
            <person name="Gonzalez J."/>
            <person name="Henrissat B."/>
            <person name="Kuo A."/>
            <person name="Liang C."/>
            <person name="Lipzen A."/>
            <person name="Lutzoni F."/>
            <person name="Magnuson J."/>
            <person name="Mondo S."/>
            <person name="Nolan M."/>
            <person name="Ohm R."/>
            <person name="Pangilinan J."/>
            <person name="Park H.-J."/>
            <person name="Ramirez L."/>
            <person name="Alfaro M."/>
            <person name="Sun H."/>
            <person name="Tritt A."/>
            <person name="Yoshinaga Y."/>
            <person name="Zwiers L.-H."/>
            <person name="Turgeon B."/>
            <person name="Goodwin S."/>
            <person name="Spatafora J."/>
            <person name="Crous P."/>
            <person name="Grigoriev I."/>
        </authorList>
    </citation>
    <scope>NUCLEOTIDE SEQUENCE</scope>
    <source>
        <strain evidence="14">Tuck. ex Michener</strain>
    </source>
</reference>
<dbReference type="InterPro" id="IPR049730">
    <property type="entry name" value="SNF2/RAD54-like_C"/>
</dbReference>
<dbReference type="EMBL" id="ML991771">
    <property type="protein sequence ID" value="KAF2240091.1"/>
    <property type="molecule type" value="Genomic_DNA"/>
</dbReference>
<evidence type="ECO:0000256" key="2">
    <source>
        <dbReference type="ARBA" id="ARBA00022723"/>
    </source>
</evidence>
<feature type="domain" description="RING-type" evidence="11">
    <location>
        <begin position="626"/>
        <end position="670"/>
    </location>
</feature>
<comment type="similarity">
    <text evidence="1">Belongs to the SNF2/RAD54 helicase family.</text>
</comment>
<keyword evidence="7" id="KW-0862">Zinc</keyword>
<dbReference type="InterPro" id="IPR027417">
    <property type="entry name" value="P-loop_NTPase"/>
</dbReference>
<evidence type="ECO:0000256" key="8">
    <source>
        <dbReference type="ARBA" id="ARBA00022840"/>
    </source>
</evidence>
<dbReference type="InterPro" id="IPR001650">
    <property type="entry name" value="Helicase_C-like"/>
</dbReference>
<dbReference type="Gene3D" id="3.40.50.300">
    <property type="entry name" value="P-loop containing nucleotide triphosphate hydrolases"/>
    <property type="match status" value="1"/>
</dbReference>
<dbReference type="Proteomes" id="UP000800092">
    <property type="component" value="Unassembled WGS sequence"/>
</dbReference>
<dbReference type="GO" id="GO:0008270">
    <property type="term" value="F:zinc ion binding"/>
    <property type="evidence" value="ECO:0007669"/>
    <property type="project" value="UniProtKB-KW"/>
</dbReference>
<evidence type="ECO:0000259" key="12">
    <source>
        <dbReference type="PROSITE" id="PS51192"/>
    </source>
</evidence>
<dbReference type="AlphaFoldDB" id="A0A6A6HPZ1"/>
<organism evidence="14 15">
    <name type="scientific">Viridothelium virens</name>
    <name type="common">Speckled blister lichen</name>
    <name type="synonym">Trypethelium virens</name>
    <dbReference type="NCBI Taxonomy" id="1048519"/>
    <lineage>
        <taxon>Eukaryota</taxon>
        <taxon>Fungi</taxon>
        <taxon>Dikarya</taxon>
        <taxon>Ascomycota</taxon>
        <taxon>Pezizomycotina</taxon>
        <taxon>Dothideomycetes</taxon>
        <taxon>Dothideomycetes incertae sedis</taxon>
        <taxon>Trypetheliales</taxon>
        <taxon>Trypetheliaceae</taxon>
        <taxon>Viridothelium</taxon>
    </lineage>
</organism>
<keyword evidence="3" id="KW-0547">Nucleotide-binding</keyword>
<dbReference type="GO" id="GO:0005634">
    <property type="term" value="C:nucleus"/>
    <property type="evidence" value="ECO:0007669"/>
    <property type="project" value="TreeGrafter"/>
</dbReference>
<dbReference type="InterPro" id="IPR038718">
    <property type="entry name" value="SNF2-like_sf"/>
</dbReference>
<evidence type="ECO:0000313" key="14">
    <source>
        <dbReference type="EMBL" id="KAF2240091.1"/>
    </source>
</evidence>
<feature type="region of interest" description="Disordered" evidence="10">
    <location>
        <begin position="1"/>
        <end position="64"/>
    </location>
</feature>
<feature type="domain" description="Helicase C-terminal" evidence="13">
    <location>
        <begin position="746"/>
        <end position="903"/>
    </location>
</feature>
<dbReference type="GO" id="GO:0016787">
    <property type="term" value="F:hydrolase activity"/>
    <property type="evidence" value="ECO:0007669"/>
    <property type="project" value="UniProtKB-KW"/>
</dbReference>
<dbReference type="SUPFAM" id="SSF57850">
    <property type="entry name" value="RING/U-box"/>
    <property type="match status" value="1"/>
</dbReference>
<dbReference type="SMART" id="SM00184">
    <property type="entry name" value="RING"/>
    <property type="match status" value="1"/>
</dbReference>
<evidence type="ECO:0000256" key="4">
    <source>
        <dbReference type="ARBA" id="ARBA00022771"/>
    </source>
</evidence>
<feature type="region of interest" description="Disordered" evidence="10">
    <location>
        <begin position="685"/>
        <end position="723"/>
    </location>
</feature>
<dbReference type="Pfam" id="PF00271">
    <property type="entry name" value="Helicase_C"/>
    <property type="match status" value="1"/>
</dbReference>
<evidence type="ECO:0000256" key="6">
    <source>
        <dbReference type="ARBA" id="ARBA00022806"/>
    </source>
</evidence>
<dbReference type="InterPro" id="IPR017907">
    <property type="entry name" value="Znf_RING_CS"/>
</dbReference>
<dbReference type="InterPro" id="IPR001841">
    <property type="entry name" value="Znf_RING"/>
</dbReference>
<dbReference type="GO" id="GO:0006281">
    <property type="term" value="P:DNA repair"/>
    <property type="evidence" value="ECO:0007669"/>
    <property type="project" value="TreeGrafter"/>
</dbReference>
<dbReference type="PANTHER" id="PTHR45626:SF17">
    <property type="entry name" value="HELICASE-LIKE TRANSCRIPTION FACTOR"/>
    <property type="match status" value="1"/>
</dbReference>
<dbReference type="PANTHER" id="PTHR45626">
    <property type="entry name" value="TRANSCRIPTION TERMINATION FACTOR 2-RELATED"/>
    <property type="match status" value="1"/>
</dbReference>
<feature type="region of interest" description="Disordered" evidence="10">
    <location>
        <begin position="567"/>
        <end position="590"/>
    </location>
</feature>
<dbReference type="PROSITE" id="PS51192">
    <property type="entry name" value="HELICASE_ATP_BIND_1"/>
    <property type="match status" value="1"/>
</dbReference>
<keyword evidence="4 9" id="KW-0863">Zinc-finger</keyword>
<feature type="compositionally biased region" description="Polar residues" evidence="10">
    <location>
        <begin position="576"/>
        <end position="588"/>
    </location>
</feature>
<dbReference type="CDD" id="cd18008">
    <property type="entry name" value="DEXDc_SHPRH-like"/>
    <property type="match status" value="1"/>
</dbReference>
<dbReference type="InterPro" id="IPR050628">
    <property type="entry name" value="SNF2_RAD54_helicase_TF"/>
</dbReference>
<name>A0A6A6HPZ1_VIRVR</name>
<proteinExistence type="inferred from homology"/>
<gene>
    <name evidence="14" type="ORF">EV356DRAFT_438057</name>
</gene>
<feature type="compositionally biased region" description="Basic and acidic residues" evidence="10">
    <location>
        <begin position="685"/>
        <end position="704"/>
    </location>
</feature>
<dbReference type="OrthoDB" id="1699231at2759"/>
<evidence type="ECO:0000256" key="5">
    <source>
        <dbReference type="ARBA" id="ARBA00022801"/>
    </source>
</evidence>
<sequence length="954" mass="108095">MNAGIEQELAKEERKNKRRKSKEQTSQSGSNSKGSKSKHRRPKGNQSHGVRKPRQPKNTGPSIPTAHKQRLQLMKDFTSFSNSNIYVDANENLSKGGLPELTGGNKAEALKALIASVPEEDRRSANLDRRQIMEASKMLGNRRGLCRTNGAGGWALKGFKGALKHHQVLGAAWMFERETQTAGEPYGGLCADEMGFGKTIMMIANMIANKAPDGDRCKTTLIVATPGLVTQWMNEITDFASHEAIPIVVRYCRENQYSGPGASELLQNADVILTTYQMVLKSYPKYEPPAEIVNPQEKQQWWKDHYEQNRGFFHRTKFYRIVIDEAQYIKNHQARTSVACRGLIGKYRWAMSGTPIHNSIEELYPYFKFLHVRHTGSLDTFKENFCSKGSEISNARLHGFLRMFMMRRTHKDTIFNQPIIKLPKNHQTTIEVEFNAVERKIYDVVKTRFWKRIENWYRSGGQENLQKNYSNILVMLMRLRQLTSHIFLAQSTIEELFELEDIEALWAITEKETKADNPDKAIVDRMRLLISAARAKASQSSAEKAGEGNIKAKGKSAATTETTFSVDDLNGKMEGPSTNAKSKRSVQQIEDEAKSTPGVLAFKFRKFIREMRSSSNWSEIAKRSVCHRCEDVPDEPHVTDCFHIYCYECLEALQQEAAEQGHDSASCLVCGKTYTETKPCPGLHALDRGKADADKETQSEPSEKRRYRSSRSSSAEGDKSDEESMAWIMKEGEILPSSKLTMVALAVEAWLKEDPTKKIIIFTQWRLMIKILEKLCHQQKWGHKSYHGGMSIESRDMALTEFGKNSDKKILIASLKCGGLGLNLTMASRVINLDLWWNFAIEQQAFCRIFRIGQKNETEIQRFVIKDSVDTKLTAMQVTKSEIVSTAMGDQSRPGRLPVKELVRVFGMMGPEDDERGFILVDDSNDYDEGAPPLGAAEEEEARSARDSKKTQRR</sequence>
<keyword evidence="8" id="KW-0067">ATP-binding</keyword>
<dbReference type="SMART" id="SM00490">
    <property type="entry name" value="HELICc"/>
    <property type="match status" value="1"/>
</dbReference>
<dbReference type="PROSITE" id="PS50089">
    <property type="entry name" value="ZF_RING_2"/>
    <property type="match status" value="1"/>
</dbReference>
<dbReference type="GO" id="GO:0004386">
    <property type="term" value="F:helicase activity"/>
    <property type="evidence" value="ECO:0007669"/>
    <property type="project" value="UniProtKB-KW"/>
</dbReference>
<keyword evidence="6" id="KW-0347">Helicase</keyword>
<protein>
    <recommendedName>
        <fullName evidence="16">P-loop containing nucleoside triphosphate hydrolase protein</fullName>
    </recommendedName>
</protein>
<dbReference type="Gene3D" id="3.40.50.10810">
    <property type="entry name" value="Tandem AAA-ATPase domain"/>
    <property type="match status" value="1"/>
</dbReference>
<dbReference type="Pfam" id="PF00176">
    <property type="entry name" value="SNF2-rel_dom"/>
    <property type="match status" value="1"/>
</dbReference>